<keyword evidence="7" id="KW-0663">Pyridoxal phosphate</keyword>
<comment type="cofactor">
    <cofactor evidence="1">
        <name>pyridoxal 5'-phosphate</name>
        <dbReference type="ChEBI" id="CHEBI:597326"/>
    </cofactor>
</comment>
<dbReference type="InterPro" id="IPR000192">
    <property type="entry name" value="Aminotrans_V_dom"/>
</dbReference>
<comment type="similarity">
    <text evidence="3">Belongs to the class-V pyridoxal-phosphate-dependent aminotransferase family. NifS/IscS subfamily.</text>
</comment>
<dbReference type="GO" id="GO:0031071">
    <property type="term" value="F:cysteine desulfurase activity"/>
    <property type="evidence" value="ECO:0007669"/>
    <property type="project" value="UniProtKB-EC"/>
</dbReference>
<dbReference type="PANTHER" id="PTHR11601">
    <property type="entry name" value="CYSTEINE DESULFURYLASE FAMILY MEMBER"/>
    <property type="match status" value="1"/>
</dbReference>
<reference evidence="12 13" key="1">
    <citation type="submission" date="2020-08" db="EMBL/GenBank/DDBJ databases">
        <title>Sphingomonas sp. sand1-3 16S ribosomal RNA gene Genome sequencing and assembly.</title>
        <authorList>
            <person name="Kang M."/>
        </authorList>
    </citation>
    <scope>NUCLEOTIDE SEQUENCE [LARGE SCALE GENOMIC DNA]</scope>
    <source>
        <strain evidence="13">sand1-3</strain>
    </source>
</reference>
<dbReference type="InterPro" id="IPR015424">
    <property type="entry name" value="PyrdxlP-dep_Trfase"/>
</dbReference>
<evidence type="ECO:0000259" key="11">
    <source>
        <dbReference type="Pfam" id="PF00266"/>
    </source>
</evidence>
<name>A0A7G9L436_9SPHN</name>
<evidence type="ECO:0000256" key="4">
    <source>
        <dbReference type="ARBA" id="ARBA00013558"/>
    </source>
</evidence>
<evidence type="ECO:0000256" key="10">
    <source>
        <dbReference type="ARBA" id="ARBA00050776"/>
    </source>
</evidence>
<dbReference type="GO" id="GO:0046872">
    <property type="term" value="F:metal ion binding"/>
    <property type="evidence" value="ECO:0007669"/>
    <property type="project" value="UniProtKB-KW"/>
</dbReference>
<keyword evidence="5" id="KW-0808">Transferase</keyword>
<keyword evidence="8" id="KW-0408">Iron</keyword>
<comment type="catalytic activity">
    <reaction evidence="10">
        <text>(sulfur carrier)-H + L-cysteine = (sulfur carrier)-SH + L-alanine</text>
        <dbReference type="Rhea" id="RHEA:43892"/>
        <dbReference type="Rhea" id="RHEA-COMP:14737"/>
        <dbReference type="Rhea" id="RHEA-COMP:14739"/>
        <dbReference type="ChEBI" id="CHEBI:29917"/>
        <dbReference type="ChEBI" id="CHEBI:35235"/>
        <dbReference type="ChEBI" id="CHEBI:57972"/>
        <dbReference type="ChEBI" id="CHEBI:64428"/>
        <dbReference type="EC" id="2.8.1.7"/>
    </reaction>
</comment>
<dbReference type="InterPro" id="IPR015421">
    <property type="entry name" value="PyrdxlP-dep_Trfase_major"/>
</dbReference>
<gene>
    <name evidence="12" type="ORF">H8M03_03315</name>
</gene>
<dbReference type="EMBL" id="CP060697">
    <property type="protein sequence ID" value="QNM83385.1"/>
    <property type="molecule type" value="Genomic_DNA"/>
</dbReference>
<proteinExistence type="inferred from homology"/>
<dbReference type="Gene3D" id="3.90.1150.10">
    <property type="entry name" value="Aspartate Aminotransferase, domain 1"/>
    <property type="match status" value="1"/>
</dbReference>
<dbReference type="InterPro" id="IPR016454">
    <property type="entry name" value="Cysteine_dSase"/>
</dbReference>
<evidence type="ECO:0000256" key="1">
    <source>
        <dbReference type="ARBA" id="ARBA00001933"/>
    </source>
</evidence>
<evidence type="ECO:0000313" key="13">
    <source>
        <dbReference type="Proteomes" id="UP000515861"/>
    </source>
</evidence>
<sequence>MSKRIYLDHAATTPILPQARDAMIAAMAEWANPSSPHADGRRARGALERARETIRQTLDWRHDVIFTSGASEAVAIVAARARVPGRIVGATEHSIVPHEMGADATVAGVDNGGRIDGAALGTALDAGPALVAIQHVNNETGVIQPIAEIAEQVRAGGSLLLCDCAQSAGKIALPDADFIAISAHKFGGPPGIGALLVKDLATLQPVGGQEQGYRRGTQDVPACAAFAAALESRAFADAMPRLAKLRERLDAAITASGGVVIAGTSPRIANIGSVALPGIGQASLLAQFDLAGFAVSAGSACSSGKMKDSDVLKAMGIAADLAGSVLRVSFGPATGEADVDAFVDEWRRIAARGSARAA</sequence>
<feature type="domain" description="Aminotransferase class V" evidence="11">
    <location>
        <begin position="5"/>
        <end position="342"/>
    </location>
</feature>
<dbReference type="Gene3D" id="1.10.260.50">
    <property type="match status" value="1"/>
</dbReference>
<evidence type="ECO:0000256" key="5">
    <source>
        <dbReference type="ARBA" id="ARBA00022679"/>
    </source>
</evidence>
<evidence type="ECO:0000313" key="12">
    <source>
        <dbReference type="EMBL" id="QNM83385.1"/>
    </source>
</evidence>
<dbReference type="SUPFAM" id="SSF53383">
    <property type="entry name" value="PLP-dependent transferases"/>
    <property type="match status" value="1"/>
</dbReference>
<dbReference type="RefSeq" id="WP_187480340.1">
    <property type="nucleotide sequence ID" value="NZ_CP060697.1"/>
</dbReference>
<dbReference type="AlphaFoldDB" id="A0A7G9L436"/>
<evidence type="ECO:0000256" key="7">
    <source>
        <dbReference type="ARBA" id="ARBA00022898"/>
    </source>
</evidence>
<dbReference type="Gene3D" id="3.40.640.10">
    <property type="entry name" value="Type I PLP-dependent aspartate aminotransferase-like (Major domain)"/>
    <property type="match status" value="1"/>
</dbReference>
<evidence type="ECO:0000256" key="8">
    <source>
        <dbReference type="ARBA" id="ARBA00023004"/>
    </source>
</evidence>
<dbReference type="PIRSF" id="PIRSF005572">
    <property type="entry name" value="NifS"/>
    <property type="match status" value="1"/>
</dbReference>
<dbReference type="GO" id="GO:0051536">
    <property type="term" value="F:iron-sulfur cluster binding"/>
    <property type="evidence" value="ECO:0007669"/>
    <property type="project" value="UniProtKB-KW"/>
</dbReference>
<organism evidence="12 13">
    <name type="scientific">Sphingomonas sabuli</name>
    <dbReference type="NCBI Taxonomy" id="2764186"/>
    <lineage>
        <taxon>Bacteria</taxon>
        <taxon>Pseudomonadati</taxon>
        <taxon>Pseudomonadota</taxon>
        <taxon>Alphaproteobacteria</taxon>
        <taxon>Sphingomonadales</taxon>
        <taxon>Sphingomonadaceae</taxon>
        <taxon>Sphingomonas</taxon>
    </lineage>
</organism>
<keyword evidence="6" id="KW-0479">Metal-binding</keyword>
<accession>A0A7G9L436</accession>
<dbReference type="KEGG" id="ssau:H8M03_03315"/>
<evidence type="ECO:0000256" key="3">
    <source>
        <dbReference type="ARBA" id="ARBA00006490"/>
    </source>
</evidence>
<keyword evidence="13" id="KW-1185">Reference proteome</keyword>
<dbReference type="Pfam" id="PF00266">
    <property type="entry name" value="Aminotran_5"/>
    <property type="match status" value="1"/>
</dbReference>
<evidence type="ECO:0000256" key="6">
    <source>
        <dbReference type="ARBA" id="ARBA00022723"/>
    </source>
</evidence>
<evidence type="ECO:0000256" key="2">
    <source>
        <dbReference type="ARBA" id="ARBA00003120"/>
    </source>
</evidence>
<dbReference type="InterPro" id="IPR015422">
    <property type="entry name" value="PyrdxlP-dep_Trfase_small"/>
</dbReference>
<evidence type="ECO:0000256" key="9">
    <source>
        <dbReference type="ARBA" id="ARBA00023014"/>
    </source>
</evidence>
<dbReference type="PANTHER" id="PTHR11601:SF34">
    <property type="entry name" value="CYSTEINE DESULFURASE"/>
    <property type="match status" value="1"/>
</dbReference>
<comment type="function">
    <text evidence="2">Catalyzes the removal of elemental sulfur atoms from cysteine to produce alanine. Seems to participate in the biosynthesis of the nitrogenase metalloclusters by providing the inorganic sulfur required for the Fe-S core formation.</text>
</comment>
<keyword evidence="9" id="KW-0411">Iron-sulfur</keyword>
<protein>
    <recommendedName>
        <fullName evidence="4">Cysteine desulfurase</fullName>
    </recommendedName>
</protein>
<dbReference type="Proteomes" id="UP000515861">
    <property type="component" value="Chromosome"/>
</dbReference>